<evidence type="ECO:0008006" key="4">
    <source>
        <dbReference type="Google" id="ProtNLM"/>
    </source>
</evidence>
<dbReference type="InterPro" id="IPR036388">
    <property type="entry name" value="WH-like_DNA-bd_sf"/>
</dbReference>
<dbReference type="HOGENOM" id="CLU_146679_2_0_0"/>
<reference evidence="2 3" key="1">
    <citation type="journal article" date="2011" name="Stand. Genomic Sci.">
        <title>Complete genome sequence of the filamentous gliding predatory bacterium Herpetosiphon aurantiacus type strain (114-95(T)).</title>
        <authorList>
            <person name="Kiss H."/>
            <person name="Nett M."/>
            <person name="Domin N."/>
            <person name="Martin K."/>
            <person name="Maresca J.A."/>
            <person name="Copeland A."/>
            <person name="Lapidus A."/>
            <person name="Lucas S."/>
            <person name="Berry K.W."/>
            <person name="Glavina Del Rio T."/>
            <person name="Dalin E."/>
            <person name="Tice H."/>
            <person name="Pitluck S."/>
            <person name="Richardson P."/>
            <person name="Bruce D."/>
            <person name="Goodwin L."/>
            <person name="Han C."/>
            <person name="Detter J.C."/>
            <person name="Schmutz J."/>
            <person name="Brettin T."/>
            <person name="Land M."/>
            <person name="Hauser L."/>
            <person name="Kyrpides N.C."/>
            <person name="Ivanova N."/>
            <person name="Goker M."/>
            <person name="Woyke T."/>
            <person name="Klenk H.P."/>
            <person name="Bryant D.A."/>
        </authorList>
    </citation>
    <scope>NUCLEOTIDE SEQUENCE [LARGE SCALE GENOMIC DNA]</scope>
    <source>
        <strain evidence="3">ATCC 23779 / DSM 785 / 114-95</strain>
    </source>
</reference>
<keyword evidence="1" id="KW-0812">Transmembrane</keyword>
<keyword evidence="1" id="KW-0472">Membrane</keyword>
<dbReference type="InterPro" id="IPR009057">
    <property type="entry name" value="Homeodomain-like_sf"/>
</dbReference>
<keyword evidence="3" id="KW-1185">Reference proteome</keyword>
<organism evidence="2 3">
    <name type="scientific">Herpetosiphon aurantiacus (strain ATCC 23779 / DSM 785 / 114-95)</name>
    <dbReference type="NCBI Taxonomy" id="316274"/>
    <lineage>
        <taxon>Bacteria</taxon>
        <taxon>Bacillati</taxon>
        <taxon>Chloroflexota</taxon>
        <taxon>Chloroflexia</taxon>
        <taxon>Herpetosiphonales</taxon>
        <taxon>Herpetosiphonaceae</taxon>
        <taxon>Herpetosiphon</taxon>
    </lineage>
</organism>
<proteinExistence type="predicted"/>
<evidence type="ECO:0000313" key="3">
    <source>
        <dbReference type="Proteomes" id="UP000000787"/>
    </source>
</evidence>
<dbReference type="eggNOG" id="COG2442">
    <property type="taxonomic scope" value="Bacteria"/>
</dbReference>
<dbReference type="Proteomes" id="UP000000787">
    <property type="component" value="Chromosome"/>
</dbReference>
<dbReference type="InParanoid" id="A9B6C0"/>
<accession>A9B6C0</accession>
<dbReference type="KEGG" id="hau:Haur_0171"/>
<dbReference type="Pfam" id="PF04255">
    <property type="entry name" value="DUF433"/>
    <property type="match status" value="1"/>
</dbReference>
<dbReference type="InterPro" id="IPR007367">
    <property type="entry name" value="DUF433"/>
</dbReference>
<evidence type="ECO:0000313" key="2">
    <source>
        <dbReference type="EMBL" id="ABX02823.1"/>
    </source>
</evidence>
<feature type="transmembrane region" description="Helical" evidence="1">
    <location>
        <begin position="41"/>
        <end position="62"/>
    </location>
</feature>
<evidence type="ECO:0000256" key="1">
    <source>
        <dbReference type="SAM" id="Phobius"/>
    </source>
</evidence>
<keyword evidence="1" id="KW-1133">Transmembrane helix</keyword>
<dbReference type="STRING" id="316274.Haur_0171"/>
<sequence>MMMNIEDFFEFRADGAIRIRGHRIDLAHILPYYHDGYSPEMIGLEFPSLPLTTIYAAILYYLSNQVRVDAYMETYFASAQAAITAHEAQATSPVSQRLVMRRNQAA</sequence>
<dbReference type="SUPFAM" id="SSF46689">
    <property type="entry name" value="Homeodomain-like"/>
    <property type="match status" value="1"/>
</dbReference>
<dbReference type="EMBL" id="CP000875">
    <property type="protein sequence ID" value="ABX02823.1"/>
    <property type="molecule type" value="Genomic_DNA"/>
</dbReference>
<protein>
    <recommendedName>
        <fullName evidence="4">DUF433 domain-containing protein</fullName>
    </recommendedName>
</protein>
<dbReference type="BioCyc" id="HAUR316274:GHYA-174-MONOMER"/>
<gene>
    <name evidence="2" type="ordered locus">Haur_0171</name>
</gene>
<name>A9B6C0_HERA2</name>
<dbReference type="Gene3D" id="1.10.10.10">
    <property type="entry name" value="Winged helix-like DNA-binding domain superfamily/Winged helix DNA-binding domain"/>
    <property type="match status" value="1"/>
</dbReference>
<dbReference type="AlphaFoldDB" id="A9B6C0"/>